<keyword evidence="1" id="KW-0539">Nucleus</keyword>
<sequence>MGRPSLRSCNPRKVKRPRRRDSLKCKTKRPPGPYALFLQSMKSCYCGDLVAFSRLVAGKWRQLDAKQKAIYEKRAQSLKAKYNSPCKNSACSKYLKFVNAAYRCLRQQHPDWSSKQIRDAVMQSYRGKQCPC</sequence>
<gene>
    <name evidence="4" type="ORF">EgrG_000430600</name>
</gene>
<evidence type="ECO:0000313" key="4">
    <source>
        <dbReference type="EMBL" id="CDS19024.1"/>
    </source>
</evidence>
<dbReference type="WBParaSite" id="EgrG_000430600">
    <property type="protein sequence ID" value="EgrG_000430600"/>
    <property type="gene ID" value="EgrG_000430600"/>
</dbReference>
<dbReference type="SMART" id="SM00398">
    <property type="entry name" value="HMG"/>
    <property type="match status" value="1"/>
</dbReference>
<dbReference type="Proteomes" id="UP000492820">
    <property type="component" value="Unassembled WGS sequence"/>
</dbReference>
<dbReference type="InterPro" id="IPR036910">
    <property type="entry name" value="HMG_box_dom_sf"/>
</dbReference>
<reference evidence="4 5" key="1">
    <citation type="journal article" date="2013" name="Nature">
        <title>The genomes of four tapeworm species reveal adaptations to parasitism.</title>
        <authorList>
            <person name="Tsai I.J."/>
            <person name="Zarowiecki M."/>
            <person name="Holroyd N."/>
            <person name="Garciarrubio A."/>
            <person name="Sanchez-Flores A."/>
            <person name="Brooks K.L."/>
            <person name="Tracey A."/>
            <person name="Bobes R.J."/>
            <person name="Fragoso G."/>
            <person name="Sciutto E."/>
            <person name="Aslett M."/>
            <person name="Beasley H."/>
            <person name="Bennett H.M."/>
            <person name="Cai J."/>
            <person name="Camicia F."/>
            <person name="Clark R."/>
            <person name="Cucher M."/>
            <person name="De Silva N."/>
            <person name="Day T.A."/>
            <person name="Deplazes P."/>
            <person name="Estrada K."/>
            <person name="Fernandez C."/>
            <person name="Holland P.W."/>
            <person name="Hou J."/>
            <person name="Hu S."/>
            <person name="Huckvale T."/>
            <person name="Hung S.S."/>
            <person name="Kamenetzky L."/>
            <person name="Keane J.A."/>
            <person name="Kiss F."/>
            <person name="Koziol U."/>
            <person name="Lambert O."/>
            <person name="Liu K."/>
            <person name="Luo X."/>
            <person name="Luo Y."/>
            <person name="Macchiaroli N."/>
            <person name="Nichol S."/>
            <person name="Paps J."/>
            <person name="Parkinson J."/>
            <person name="Pouchkina-Stantcheva N."/>
            <person name="Riddiford N."/>
            <person name="Rosenzvit M."/>
            <person name="Salinas G."/>
            <person name="Wasmuth J.D."/>
            <person name="Zamanian M."/>
            <person name="Zheng Y."/>
            <person name="Cai X."/>
            <person name="Soberon X."/>
            <person name="Olson P.D."/>
            <person name="Laclette J.P."/>
            <person name="Brehm K."/>
            <person name="Berriman M."/>
            <person name="Garciarrubio A."/>
            <person name="Bobes R.J."/>
            <person name="Fragoso G."/>
            <person name="Sanchez-Flores A."/>
            <person name="Estrada K."/>
            <person name="Cevallos M.A."/>
            <person name="Morett E."/>
            <person name="Gonzalez V."/>
            <person name="Portillo T."/>
            <person name="Ochoa-Leyva A."/>
            <person name="Jose M.V."/>
            <person name="Sciutto E."/>
            <person name="Landa A."/>
            <person name="Jimenez L."/>
            <person name="Valdes V."/>
            <person name="Carrero J.C."/>
            <person name="Larralde C."/>
            <person name="Morales-Montor J."/>
            <person name="Limon-Lason J."/>
            <person name="Soberon X."/>
            <person name="Laclette J.P."/>
        </authorList>
    </citation>
    <scope>NUCLEOTIDE SEQUENCE [LARGE SCALE GENOMIC DNA]</scope>
</reference>
<dbReference type="AlphaFoldDB" id="A0A068WMW9"/>
<organism evidence="4">
    <name type="scientific">Echinococcus granulosus</name>
    <name type="common">Hydatid tapeworm</name>
    <dbReference type="NCBI Taxonomy" id="6210"/>
    <lineage>
        <taxon>Eukaryota</taxon>
        <taxon>Metazoa</taxon>
        <taxon>Spiralia</taxon>
        <taxon>Lophotrochozoa</taxon>
        <taxon>Platyhelminthes</taxon>
        <taxon>Cestoda</taxon>
        <taxon>Eucestoda</taxon>
        <taxon>Cyclophyllidea</taxon>
        <taxon>Taeniidae</taxon>
        <taxon>Echinococcus</taxon>
        <taxon>Echinococcus granulosus group</taxon>
    </lineage>
</organism>
<evidence type="ECO:0000313" key="6">
    <source>
        <dbReference type="WBParaSite" id="EgrG_000430600"/>
    </source>
</evidence>
<evidence type="ECO:0000313" key="5">
    <source>
        <dbReference type="Proteomes" id="UP000492820"/>
    </source>
</evidence>
<evidence type="ECO:0000256" key="2">
    <source>
        <dbReference type="SAM" id="MobiDB-lite"/>
    </source>
</evidence>
<feature type="compositionally biased region" description="Basic residues" evidence="2">
    <location>
        <begin position="10"/>
        <end position="29"/>
    </location>
</feature>
<dbReference type="SUPFAM" id="SSF47095">
    <property type="entry name" value="HMG-box"/>
    <property type="match status" value="1"/>
</dbReference>
<dbReference type="OrthoDB" id="5550281at2759"/>
<feature type="DNA-binding region" description="HMG box" evidence="1">
    <location>
        <begin position="27"/>
        <end position="90"/>
    </location>
</feature>
<keyword evidence="1" id="KW-0238">DNA-binding</keyword>
<reference evidence="4" key="2">
    <citation type="submission" date="2014-06" db="EMBL/GenBank/DDBJ databases">
        <authorList>
            <person name="Aslett M."/>
        </authorList>
    </citation>
    <scope>NUCLEOTIDE SEQUENCE</scope>
</reference>
<reference evidence="6" key="3">
    <citation type="submission" date="2020-10" db="UniProtKB">
        <authorList>
            <consortium name="WormBaseParasite"/>
        </authorList>
    </citation>
    <scope>IDENTIFICATION</scope>
</reference>
<evidence type="ECO:0000256" key="1">
    <source>
        <dbReference type="PROSITE-ProRule" id="PRU00267"/>
    </source>
</evidence>
<dbReference type="GO" id="GO:0003677">
    <property type="term" value="F:DNA binding"/>
    <property type="evidence" value="ECO:0007669"/>
    <property type="project" value="UniProtKB-UniRule"/>
</dbReference>
<dbReference type="EMBL" id="LK028579">
    <property type="protein sequence ID" value="CDS19024.1"/>
    <property type="molecule type" value="Genomic_DNA"/>
</dbReference>
<name>A0A068WMW9_ECHGR</name>
<feature type="region of interest" description="Disordered" evidence="2">
    <location>
        <begin position="1"/>
        <end position="30"/>
    </location>
</feature>
<proteinExistence type="predicted"/>
<evidence type="ECO:0000259" key="3">
    <source>
        <dbReference type="PROSITE" id="PS50118"/>
    </source>
</evidence>
<dbReference type="InterPro" id="IPR009071">
    <property type="entry name" value="HMG_box_dom"/>
</dbReference>
<dbReference type="Pfam" id="PF09011">
    <property type="entry name" value="HMG_box_2"/>
    <property type="match status" value="1"/>
</dbReference>
<feature type="domain" description="HMG box" evidence="3">
    <location>
        <begin position="27"/>
        <end position="90"/>
    </location>
</feature>
<protein>
    <submittedName>
        <fullName evidence="4 6">High mobility group HMG1 HMG2</fullName>
    </submittedName>
</protein>
<dbReference type="GO" id="GO:0005634">
    <property type="term" value="C:nucleus"/>
    <property type="evidence" value="ECO:0007669"/>
    <property type="project" value="UniProtKB-UniRule"/>
</dbReference>
<dbReference type="PROSITE" id="PS50118">
    <property type="entry name" value="HMG_BOX_2"/>
    <property type="match status" value="1"/>
</dbReference>
<dbReference type="Gene3D" id="1.10.30.10">
    <property type="entry name" value="High mobility group box domain"/>
    <property type="match status" value="1"/>
</dbReference>
<accession>A0A068WMW9</accession>